<evidence type="ECO:0000313" key="2">
    <source>
        <dbReference type="Proteomes" id="UP000463470"/>
    </source>
</evidence>
<evidence type="ECO:0000313" key="1">
    <source>
        <dbReference type="EMBL" id="MZP31113.1"/>
    </source>
</evidence>
<dbReference type="EMBL" id="WXEY01000025">
    <property type="protein sequence ID" value="MZP31113.1"/>
    <property type="molecule type" value="Genomic_DNA"/>
</dbReference>
<proteinExistence type="predicted"/>
<organism evidence="1 2">
    <name type="scientific">Heliomicrobium undosum</name>
    <dbReference type="NCBI Taxonomy" id="121734"/>
    <lineage>
        <taxon>Bacteria</taxon>
        <taxon>Bacillati</taxon>
        <taxon>Bacillota</taxon>
        <taxon>Clostridia</taxon>
        <taxon>Eubacteriales</taxon>
        <taxon>Heliobacteriaceae</taxon>
        <taxon>Heliomicrobium</taxon>
    </lineage>
</organism>
<dbReference type="AlphaFoldDB" id="A0A845L499"/>
<dbReference type="Proteomes" id="UP000463470">
    <property type="component" value="Unassembled WGS sequence"/>
</dbReference>
<reference evidence="1 2" key="1">
    <citation type="submission" date="2020-01" db="EMBL/GenBank/DDBJ databases">
        <title>Whole-genome sequence of Heliobacterium undosum DSM 13378.</title>
        <authorList>
            <person name="Kyndt J.A."/>
            <person name="Meyer T.E."/>
        </authorList>
    </citation>
    <scope>NUCLEOTIDE SEQUENCE [LARGE SCALE GENOMIC DNA]</scope>
    <source>
        <strain evidence="1 2">DSM 13378</strain>
    </source>
</reference>
<name>A0A845L499_9FIRM</name>
<dbReference type="RefSeq" id="WP_161259634.1">
    <property type="nucleotide sequence ID" value="NZ_WXEY01000025.1"/>
</dbReference>
<sequence length="58" mass="6583">MIKRFTAECTECGTVRNVIVPARSQAELAVDMLGEIERTRTCPYCEQEGVRELRDHVA</sequence>
<protein>
    <recommendedName>
        <fullName evidence="3">CpXC domain-containing protein</fullName>
    </recommendedName>
</protein>
<evidence type="ECO:0008006" key="3">
    <source>
        <dbReference type="Google" id="ProtNLM"/>
    </source>
</evidence>
<gene>
    <name evidence="1" type="ORF">GTO91_15470</name>
</gene>
<keyword evidence="2" id="KW-1185">Reference proteome</keyword>
<comment type="caution">
    <text evidence="1">The sequence shown here is derived from an EMBL/GenBank/DDBJ whole genome shotgun (WGS) entry which is preliminary data.</text>
</comment>
<dbReference type="OrthoDB" id="2084632at2"/>
<accession>A0A845L499</accession>